<dbReference type="GO" id="GO:0009055">
    <property type="term" value="F:electron transfer activity"/>
    <property type="evidence" value="ECO:0007669"/>
    <property type="project" value="InterPro"/>
</dbReference>
<evidence type="ECO:0000256" key="4">
    <source>
        <dbReference type="ARBA" id="ARBA00022617"/>
    </source>
</evidence>
<keyword evidence="6" id="KW-0249">Electron transport</keyword>
<proteinExistence type="evidence at transcript level"/>
<keyword evidence="3" id="KW-0813">Transport</keyword>
<dbReference type="FunFam" id="1.10.760.10:FF:000021">
    <property type="entry name" value="Cytochrome c6, chloroplastic"/>
    <property type="match status" value="1"/>
</dbReference>
<comment type="function">
    <text evidence="1">Functions as an electron carrier between membrane-bound cytochrome b6-f and photosystem I in oxygenic photosynthesis.</text>
</comment>
<dbReference type="SUPFAM" id="SSF46626">
    <property type="entry name" value="Cytochrome c"/>
    <property type="match status" value="1"/>
</dbReference>
<keyword evidence="7 12" id="KW-0408">Iron</keyword>
<evidence type="ECO:0000313" key="14">
    <source>
        <dbReference type="EMBL" id="ABK22349.1"/>
    </source>
</evidence>
<evidence type="ECO:0000256" key="3">
    <source>
        <dbReference type="ARBA" id="ARBA00022448"/>
    </source>
</evidence>
<dbReference type="Gene3D" id="1.10.760.10">
    <property type="entry name" value="Cytochrome c-like domain"/>
    <property type="match status" value="1"/>
</dbReference>
<evidence type="ECO:0000256" key="12">
    <source>
        <dbReference type="PROSITE-ProRule" id="PRU00433"/>
    </source>
</evidence>
<evidence type="ECO:0000256" key="7">
    <source>
        <dbReference type="ARBA" id="ARBA00023004"/>
    </source>
</evidence>
<dbReference type="PANTHER" id="PTHR34688">
    <property type="entry name" value="CYTOCHROME C6, CHLOROPLASTIC"/>
    <property type="match status" value="1"/>
</dbReference>
<protein>
    <recommendedName>
        <fullName evidence="11">Cytochrome c-553</fullName>
    </recommendedName>
    <alternativeName>
        <fullName evidence="10">Cytochrome c553</fullName>
    </alternativeName>
    <alternativeName>
        <fullName evidence="9">Soluble cytochrome f</fullName>
    </alternativeName>
</protein>
<organism evidence="14">
    <name type="scientific">Picea sitchensis</name>
    <name type="common">Sitka spruce</name>
    <name type="synonym">Pinus sitchensis</name>
    <dbReference type="NCBI Taxonomy" id="3332"/>
    <lineage>
        <taxon>Eukaryota</taxon>
        <taxon>Viridiplantae</taxon>
        <taxon>Streptophyta</taxon>
        <taxon>Embryophyta</taxon>
        <taxon>Tracheophyta</taxon>
        <taxon>Spermatophyta</taxon>
        <taxon>Pinopsida</taxon>
        <taxon>Pinidae</taxon>
        <taxon>Conifers I</taxon>
        <taxon>Pinales</taxon>
        <taxon>Pinaceae</taxon>
        <taxon>Picea</taxon>
    </lineage>
</organism>
<dbReference type="InterPro" id="IPR036909">
    <property type="entry name" value="Cyt_c-like_dom_sf"/>
</dbReference>
<evidence type="ECO:0000256" key="5">
    <source>
        <dbReference type="ARBA" id="ARBA00022723"/>
    </source>
</evidence>
<sequence length="192" mass="20855">MNLCTTVPNLTASFILPLKTPTLQISRLASGHLSMRCSQGDTILSRKMVKDDVLSFEQRTQKLGASLVAGIISISVAACGTQQVSSAQMLDTQQGKAIFQKACIGCHYEGGNVLQPGATLTARDLERNGVATEENIFKITYYGKGRMPGFGENCTPKGQCTFGPRLSDEDIHLLAEYVKLQADQGWPKLERT</sequence>
<keyword evidence="5 12" id="KW-0479">Metal-binding</keyword>
<accession>A9NNY8</accession>
<dbReference type="GO" id="GO:0005506">
    <property type="term" value="F:iron ion binding"/>
    <property type="evidence" value="ECO:0007669"/>
    <property type="project" value="InterPro"/>
</dbReference>
<evidence type="ECO:0000256" key="8">
    <source>
        <dbReference type="ARBA" id="ARBA00023078"/>
    </source>
</evidence>
<evidence type="ECO:0000256" key="1">
    <source>
        <dbReference type="ARBA" id="ARBA00002347"/>
    </source>
</evidence>
<dbReference type="Pfam" id="PF13442">
    <property type="entry name" value="Cytochrome_CBB3"/>
    <property type="match status" value="1"/>
</dbReference>
<evidence type="ECO:0000256" key="6">
    <source>
        <dbReference type="ARBA" id="ARBA00022982"/>
    </source>
</evidence>
<evidence type="ECO:0000256" key="9">
    <source>
        <dbReference type="ARBA" id="ARBA00030448"/>
    </source>
</evidence>
<evidence type="ECO:0000256" key="11">
    <source>
        <dbReference type="ARBA" id="ARBA00033211"/>
    </source>
</evidence>
<name>A9NNY8_PICSI</name>
<dbReference type="EMBL" id="EF082998">
    <property type="protein sequence ID" value="ABK22349.1"/>
    <property type="molecule type" value="mRNA"/>
</dbReference>
<dbReference type="PANTHER" id="PTHR34688:SF2">
    <property type="entry name" value="CYTOCHROME C6, CHLOROPLASTIC"/>
    <property type="match status" value="1"/>
</dbReference>
<keyword evidence="4 12" id="KW-0349">Heme</keyword>
<dbReference type="GO" id="GO:0020037">
    <property type="term" value="F:heme binding"/>
    <property type="evidence" value="ECO:0007669"/>
    <property type="project" value="InterPro"/>
</dbReference>
<dbReference type="AlphaFoldDB" id="A9NNY8"/>
<evidence type="ECO:0000256" key="10">
    <source>
        <dbReference type="ARBA" id="ARBA00031247"/>
    </source>
</evidence>
<evidence type="ECO:0000256" key="2">
    <source>
        <dbReference type="ARBA" id="ARBA00009650"/>
    </source>
</evidence>
<dbReference type="InterPro" id="IPR009056">
    <property type="entry name" value="Cyt_c-like_dom"/>
</dbReference>
<dbReference type="PROSITE" id="PS51007">
    <property type="entry name" value="CYTC"/>
    <property type="match status" value="1"/>
</dbReference>
<dbReference type="InterPro" id="IPR023655">
    <property type="entry name" value="Cyt_C6"/>
</dbReference>
<comment type="similarity">
    <text evidence="2">Belongs to the cytochrome c family. PetJ subfamily.</text>
</comment>
<evidence type="ECO:0000259" key="13">
    <source>
        <dbReference type="PROSITE" id="PS51007"/>
    </source>
</evidence>
<feature type="domain" description="Cytochrome c" evidence="13">
    <location>
        <begin position="90"/>
        <end position="182"/>
    </location>
</feature>
<reference evidence="14" key="1">
    <citation type="journal article" date="2008" name="BMC Genomics">
        <title>A conifer genomics resource of 200,000 spruce (Picea spp.) ESTs and 6,464 high-quality, sequence-finished full-length cDNAs for Sitka spruce (Picea sitchensis).</title>
        <authorList>
            <person name="Ralph S.G."/>
            <person name="Chun H.J."/>
            <person name="Kolosova N."/>
            <person name="Cooper D."/>
            <person name="Oddy C."/>
            <person name="Ritland C.E."/>
            <person name="Kirkpatrick R."/>
            <person name="Moore R."/>
            <person name="Barber S."/>
            <person name="Holt R.A."/>
            <person name="Jones S.J."/>
            <person name="Marra M.A."/>
            <person name="Douglas C.J."/>
            <person name="Ritland K."/>
            <person name="Bohlmann J."/>
        </authorList>
    </citation>
    <scope>NUCLEOTIDE SEQUENCE</scope>
    <source>
        <tissue evidence="14">Green portion of the leader tissue</tissue>
    </source>
</reference>
<keyword evidence="8" id="KW-0793">Thylakoid</keyword>